<evidence type="ECO:0000256" key="1">
    <source>
        <dbReference type="PIRSR" id="PIRSR000443-1"/>
    </source>
</evidence>
<dbReference type="GO" id="GO:0016747">
    <property type="term" value="F:acyltransferase activity, transferring groups other than amino-acyl groups"/>
    <property type="evidence" value="ECO:0007669"/>
    <property type="project" value="InterPro"/>
</dbReference>
<gene>
    <name evidence="3" type="ORF">SAMN05660324_2298</name>
</gene>
<dbReference type="EMBL" id="FNCF01000003">
    <property type="protein sequence ID" value="SDG30054.1"/>
    <property type="molecule type" value="Genomic_DNA"/>
</dbReference>
<dbReference type="PANTHER" id="PTHR32268">
    <property type="entry name" value="HOMOSERINE O-ACETYLTRANSFERASE"/>
    <property type="match status" value="1"/>
</dbReference>
<dbReference type="RefSeq" id="WP_165640236.1">
    <property type="nucleotide sequence ID" value="NZ_FNCF01000003.1"/>
</dbReference>
<sequence length="340" mass="37046">MSDPTPPPVQHLDLGAFELAGGHVLPGARLAYRTVGELNDARDNAVLLPHMYSGTSEFMTAFIGEGRPLDPTRYFFVLPDQFGDGVSSSASTQPPPYDRGSFPAVAVSDDVRAQHRLVTEHLGIERLAMVSGWSMGGQQTLEWAVRFPDAVARAVPFAATLRNPDHCSVFCDLHMDALRSDPAFAGGSYARSADVALGLRRHAQAFALMGATSHMYREEAWRELGFTSRDGFVQGFLQAYFLPMDPNDLLTQAAKWKASDVAAVTGGDLDAALARVTAEVTDVAFTGDLFFPPEDVRADAERIPGARYEEIGSVWGHFTMFNLRESDTAQIDEVYARVLG</sequence>
<reference evidence="4" key="1">
    <citation type="submission" date="2016-10" db="EMBL/GenBank/DDBJ databases">
        <authorList>
            <person name="Varghese N."/>
            <person name="Submissions S."/>
        </authorList>
    </citation>
    <scope>NUCLEOTIDE SEQUENCE [LARGE SCALE GENOMIC DNA]</scope>
    <source>
        <strain evidence="4">DSM 44526</strain>
    </source>
</reference>
<name>A0A1G7T4W3_9ACTN</name>
<proteinExistence type="predicted"/>
<feature type="domain" description="AB hydrolase-1" evidence="2">
    <location>
        <begin position="45"/>
        <end position="189"/>
    </location>
</feature>
<dbReference type="InterPro" id="IPR000073">
    <property type="entry name" value="AB_hydrolase_1"/>
</dbReference>
<dbReference type="SUPFAM" id="SSF53474">
    <property type="entry name" value="alpha/beta-Hydrolases"/>
    <property type="match status" value="1"/>
</dbReference>
<evidence type="ECO:0000313" key="3">
    <source>
        <dbReference type="EMBL" id="SDG30054.1"/>
    </source>
</evidence>
<evidence type="ECO:0000313" key="4">
    <source>
        <dbReference type="Proteomes" id="UP000198863"/>
    </source>
</evidence>
<feature type="active site" evidence="1">
    <location>
        <position position="317"/>
    </location>
</feature>
<dbReference type="NCBIfam" id="NF005757">
    <property type="entry name" value="PRK07581.1"/>
    <property type="match status" value="1"/>
</dbReference>
<evidence type="ECO:0000259" key="2">
    <source>
        <dbReference type="Pfam" id="PF00561"/>
    </source>
</evidence>
<dbReference type="InterPro" id="IPR008220">
    <property type="entry name" value="HAT_MetX-like"/>
</dbReference>
<dbReference type="PIRSF" id="PIRSF000443">
    <property type="entry name" value="Homoser_Ac_trans"/>
    <property type="match status" value="1"/>
</dbReference>
<dbReference type="AlphaFoldDB" id="A0A1G7T4W3"/>
<keyword evidence="4" id="KW-1185">Reference proteome</keyword>
<feature type="active site" evidence="1">
    <location>
        <position position="288"/>
    </location>
</feature>
<feature type="active site" description="Nucleophile" evidence="1">
    <location>
        <position position="134"/>
    </location>
</feature>
<accession>A0A1G7T4W3</accession>
<protein>
    <submittedName>
        <fullName evidence="3">Homoserine O-acetyltransferase</fullName>
    </submittedName>
</protein>
<dbReference type="PANTHER" id="PTHR32268:SF15">
    <property type="entry name" value="HOMOSERINE ACETYLTRANSFERASE FAMILY PROTEIN (AFU_ORTHOLOGUE AFUA_1G15350)"/>
    <property type="match status" value="1"/>
</dbReference>
<organism evidence="3 4">
    <name type="scientific">Klenkia brasiliensis</name>
    <dbReference type="NCBI Taxonomy" id="333142"/>
    <lineage>
        <taxon>Bacteria</taxon>
        <taxon>Bacillati</taxon>
        <taxon>Actinomycetota</taxon>
        <taxon>Actinomycetes</taxon>
        <taxon>Geodermatophilales</taxon>
        <taxon>Geodermatophilaceae</taxon>
        <taxon>Klenkia</taxon>
    </lineage>
</organism>
<dbReference type="Gene3D" id="3.40.50.1820">
    <property type="entry name" value="alpha/beta hydrolase"/>
    <property type="match status" value="1"/>
</dbReference>
<dbReference type="Pfam" id="PF00561">
    <property type="entry name" value="Abhydrolase_1"/>
    <property type="match status" value="1"/>
</dbReference>
<dbReference type="InterPro" id="IPR029058">
    <property type="entry name" value="AB_hydrolase_fold"/>
</dbReference>
<keyword evidence="3" id="KW-0808">Transferase</keyword>
<dbReference type="Proteomes" id="UP000198863">
    <property type="component" value="Unassembled WGS sequence"/>
</dbReference>